<dbReference type="InterPro" id="IPR011051">
    <property type="entry name" value="RmlC_Cupin_sf"/>
</dbReference>
<dbReference type="Proteomes" id="UP000298173">
    <property type="component" value="Unassembled WGS sequence"/>
</dbReference>
<sequence length="368" mass="40257">MAAEKVVLTGANGFLGFHVRSALKEQSVEAVAIPLGDAYNSWRSPASLEGMDRLVHLAGVNRGSESEVAEGNVLFARQLAEAIRQCKVPPRIIVMANSVQSLDKSVYGLAKSKSAEILGAAAESVGVKFQDVILPNLFGEHGRPFYNAVTATFCHLLARGERPTIENESQLTLLHAQDAADLLLGCAPIETLERLTVDLTVSELLYRLQEISRIYTQGEIPDVSSNFERNLFNTYRSFTFPGDTPILLTQHADARGSFFEILRSHGGISQSSFSTTAAGVSRGDHFHRRKIERFTVLSGDATISLRRLFSDKIVKFRVTGAEPVAVDMPTMWAHKITNTGPGELCTSFWSNDIFDSQAPDTISEAVEL</sequence>
<dbReference type="RefSeq" id="WP_134503544.1">
    <property type="nucleotide sequence ID" value="NZ_SOEY01000023.1"/>
</dbReference>
<reference evidence="3 4" key="1">
    <citation type="submission" date="2019-03" db="EMBL/GenBank/DDBJ databases">
        <title>Genomics of glacier-inhabiting Cryobacterium strains.</title>
        <authorList>
            <person name="Liu Q."/>
            <person name="Xin Y.-H."/>
        </authorList>
    </citation>
    <scope>NUCLEOTIDE SEQUENCE [LARGE SCALE GENOMIC DNA]</scope>
    <source>
        <strain evidence="3 4">HLT2-23</strain>
    </source>
</reference>
<feature type="domain" description="Capsular polysaccharide assembling protein CapF C-terminal" evidence="2">
    <location>
        <begin position="251"/>
        <end position="362"/>
    </location>
</feature>
<dbReference type="AlphaFoldDB" id="A0A4R8UV38"/>
<dbReference type="InterPro" id="IPR014710">
    <property type="entry name" value="RmlC-like_jellyroll"/>
</dbReference>
<dbReference type="OrthoDB" id="9801785at2"/>
<gene>
    <name evidence="3" type="ORF">E3O06_11580</name>
</gene>
<evidence type="ECO:0000313" key="3">
    <source>
        <dbReference type="EMBL" id="TFB71893.1"/>
    </source>
</evidence>
<proteinExistence type="predicted"/>
<dbReference type="EMBL" id="SOEY01000023">
    <property type="protein sequence ID" value="TFB71893.1"/>
    <property type="molecule type" value="Genomic_DNA"/>
</dbReference>
<dbReference type="InterPro" id="IPR036291">
    <property type="entry name" value="NAD(P)-bd_dom_sf"/>
</dbReference>
<comment type="caution">
    <text evidence="3">The sequence shown here is derived from an EMBL/GenBank/DDBJ whole genome shotgun (WGS) entry which is preliminary data.</text>
</comment>
<dbReference type="Gene3D" id="3.40.50.720">
    <property type="entry name" value="NAD(P)-binding Rossmann-like Domain"/>
    <property type="match status" value="1"/>
</dbReference>
<keyword evidence="4" id="KW-1185">Reference proteome</keyword>
<evidence type="ECO:0000259" key="1">
    <source>
        <dbReference type="Pfam" id="PF01370"/>
    </source>
</evidence>
<dbReference type="Gene3D" id="2.60.120.10">
    <property type="entry name" value="Jelly Rolls"/>
    <property type="match status" value="1"/>
</dbReference>
<dbReference type="InterPro" id="IPR001509">
    <property type="entry name" value="Epimerase_deHydtase"/>
</dbReference>
<accession>A0A4R8UV38</accession>
<dbReference type="SUPFAM" id="SSF51182">
    <property type="entry name" value="RmlC-like cupins"/>
    <property type="match status" value="1"/>
</dbReference>
<dbReference type="SUPFAM" id="SSF51735">
    <property type="entry name" value="NAD(P)-binding Rossmann-fold domains"/>
    <property type="match status" value="1"/>
</dbReference>
<evidence type="ECO:0000259" key="2">
    <source>
        <dbReference type="Pfam" id="PF14667"/>
    </source>
</evidence>
<organism evidence="3 4">
    <name type="scientific">Cryobacterium glaciale</name>
    <dbReference type="NCBI Taxonomy" id="1259145"/>
    <lineage>
        <taxon>Bacteria</taxon>
        <taxon>Bacillati</taxon>
        <taxon>Actinomycetota</taxon>
        <taxon>Actinomycetes</taxon>
        <taxon>Micrococcales</taxon>
        <taxon>Microbacteriaceae</taxon>
        <taxon>Cryobacterium</taxon>
    </lineage>
</organism>
<dbReference type="Pfam" id="PF14667">
    <property type="entry name" value="Polysacc_synt_C"/>
    <property type="match status" value="1"/>
</dbReference>
<protein>
    <submittedName>
        <fullName evidence="3">SDR family oxidoreductase</fullName>
    </submittedName>
</protein>
<evidence type="ECO:0000313" key="4">
    <source>
        <dbReference type="Proteomes" id="UP000298173"/>
    </source>
</evidence>
<dbReference type="Pfam" id="PF01370">
    <property type="entry name" value="Epimerase"/>
    <property type="match status" value="1"/>
</dbReference>
<feature type="domain" description="NAD-dependent epimerase/dehydratase" evidence="1">
    <location>
        <begin position="6"/>
        <end position="184"/>
    </location>
</feature>
<dbReference type="InterPro" id="IPR029303">
    <property type="entry name" value="CapF_C"/>
</dbReference>
<name>A0A4R8UV38_9MICO</name>